<dbReference type="InterPro" id="IPR000524">
    <property type="entry name" value="Tscrpt_reg_HTH_GntR"/>
</dbReference>
<accession>A0ABV7IC22</accession>
<dbReference type="InterPro" id="IPR004839">
    <property type="entry name" value="Aminotransferase_I/II_large"/>
</dbReference>
<dbReference type="SUPFAM" id="SSF53383">
    <property type="entry name" value="PLP-dependent transferases"/>
    <property type="match status" value="1"/>
</dbReference>
<keyword evidence="3" id="KW-0805">Transcription regulation</keyword>
<sequence>MARDPLSLDIDRTPRGPLFLAIADAIIRDITRGRLAPGVRLPGTRALARELGVHRNTVDAAYQELLTQGWLRAEPARGTYVAEDLPQGMVASRIVPLPHQTAEVRPALAFTDGAPDPKLVPNKALARAFRRALLSPAFRAGADYGDARGTLALREALAAYLASDRGVVADPARVLIARGSQMALFLAARAVIEPGQVIAVEEPGYPLAWEAFRAAGASVHGIPVDAGGLSVSALEAALRCDPRIRAVYVTPHHQYPTTITMGAARRLQLLDLAQRHGITLIEDDYDHEYRFEGRPVLPLATRAPADLPLIYVGSLSKLLSPGIRLGYAVAPEPLLSRMATARAAIDRQGDAALESALAELIRDGELGRHARKARRIYRTRRDFLAGALSQELGTRVAFELPAGGLALWLRSEDVKVDVWAEHAARAGLALLPGTRFALNGLPPQAFRLGFAALDEVQILRAVRILARSWPG</sequence>
<dbReference type="SUPFAM" id="SSF46785">
    <property type="entry name" value="Winged helix' DNA-binding domain"/>
    <property type="match status" value="1"/>
</dbReference>
<dbReference type="SMART" id="SM00345">
    <property type="entry name" value="HTH_GNTR"/>
    <property type="match status" value="1"/>
</dbReference>
<organism evidence="7 8">
    <name type="scientific">Ciceribacter thiooxidans</name>
    <dbReference type="NCBI Taxonomy" id="1969821"/>
    <lineage>
        <taxon>Bacteria</taxon>
        <taxon>Pseudomonadati</taxon>
        <taxon>Pseudomonadota</taxon>
        <taxon>Alphaproteobacteria</taxon>
        <taxon>Hyphomicrobiales</taxon>
        <taxon>Rhizobiaceae</taxon>
        <taxon>Ciceribacter</taxon>
    </lineage>
</organism>
<keyword evidence="4" id="KW-0238">DNA-binding</keyword>
<proteinExistence type="inferred from homology"/>
<keyword evidence="7" id="KW-0032">Aminotransferase</keyword>
<dbReference type="InterPro" id="IPR015424">
    <property type="entry name" value="PyrdxlP-dep_Trfase"/>
</dbReference>
<dbReference type="CDD" id="cd00609">
    <property type="entry name" value="AAT_like"/>
    <property type="match status" value="1"/>
</dbReference>
<dbReference type="Gene3D" id="3.40.640.10">
    <property type="entry name" value="Type I PLP-dependent aspartate aminotransferase-like (Major domain)"/>
    <property type="match status" value="1"/>
</dbReference>
<keyword evidence="8" id="KW-1185">Reference proteome</keyword>
<dbReference type="CDD" id="cd07377">
    <property type="entry name" value="WHTH_GntR"/>
    <property type="match status" value="1"/>
</dbReference>
<dbReference type="PANTHER" id="PTHR46577:SF1">
    <property type="entry name" value="HTH-TYPE TRANSCRIPTIONAL REGULATORY PROTEIN GABR"/>
    <property type="match status" value="1"/>
</dbReference>
<feature type="domain" description="HTH gntR-type" evidence="6">
    <location>
        <begin position="16"/>
        <end position="84"/>
    </location>
</feature>
<dbReference type="PROSITE" id="PS50949">
    <property type="entry name" value="HTH_GNTR"/>
    <property type="match status" value="1"/>
</dbReference>
<evidence type="ECO:0000256" key="1">
    <source>
        <dbReference type="ARBA" id="ARBA00005384"/>
    </source>
</evidence>
<dbReference type="Pfam" id="PF00155">
    <property type="entry name" value="Aminotran_1_2"/>
    <property type="match status" value="1"/>
</dbReference>
<dbReference type="PANTHER" id="PTHR46577">
    <property type="entry name" value="HTH-TYPE TRANSCRIPTIONAL REGULATORY PROTEIN GABR"/>
    <property type="match status" value="1"/>
</dbReference>
<gene>
    <name evidence="7" type="ORF">ACFOHV_22500</name>
</gene>
<keyword evidence="2" id="KW-0663">Pyridoxal phosphate</keyword>
<evidence type="ECO:0000313" key="7">
    <source>
        <dbReference type="EMBL" id="MFC3166057.1"/>
    </source>
</evidence>
<dbReference type="InterPro" id="IPR015421">
    <property type="entry name" value="PyrdxlP-dep_Trfase_major"/>
</dbReference>
<dbReference type="Proteomes" id="UP001595647">
    <property type="component" value="Unassembled WGS sequence"/>
</dbReference>
<reference evidence="8" key="1">
    <citation type="journal article" date="2019" name="Int. J. Syst. Evol. Microbiol.">
        <title>The Global Catalogue of Microorganisms (GCM) 10K type strain sequencing project: providing services to taxonomists for standard genome sequencing and annotation.</title>
        <authorList>
            <consortium name="The Broad Institute Genomics Platform"/>
            <consortium name="The Broad Institute Genome Sequencing Center for Infectious Disease"/>
            <person name="Wu L."/>
            <person name="Ma J."/>
        </authorList>
    </citation>
    <scope>NUCLEOTIDE SEQUENCE [LARGE SCALE GENOMIC DNA]</scope>
    <source>
        <strain evidence="8">KCTC 52231</strain>
    </source>
</reference>
<dbReference type="Gene3D" id="1.10.10.10">
    <property type="entry name" value="Winged helix-like DNA-binding domain superfamily/Winged helix DNA-binding domain"/>
    <property type="match status" value="1"/>
</dbReference>
<evidence type="ECO:0000256" key="3">
    <source>
        <dbReference type="ARBA" id="ARBA00023015"/>
    </source>
</evidence>
<dbReference type="GO" id="GO:0008483">
    <property type="term" value="F:transaminase activity"/>
    <property type="evidence" value="ECO:0007669"/>
    <property type="project" value="UniProtKB-KW"/>
</dbReference>
<comment type="similarity">
    <text evidence="1">In the C-terminal section; belongs to the class-I pyridoxal-phosphate-dependent aminotransferase family.</text>
</comment>
<dbReference type="InterPro" id="IPR036388">
    <property type="entry name" value="WH-like_DNA-bd_sf"/>
</dbReference>
<dbReference type="RefSeq" id="WP_182308668.1">
    <property type="nucleotide sequence ID" value="NZ_CP059897.1"/>
</dbReference>
<evidence type="ECO:0000256" key="5">
    <source>
        <dbReference type="ARBA" id="ARBA00023163"/>
    </source>
</evidence>
<dbReference type="EMBL" id="JBHRTG010000019">
    <property type="protein sequence ID" value="MFC3166057.1"/>
    <property type="molecule type" value="Genomic_DNA"/>
</dbReference>
<keyword evidence="5" id="KW-0804">Transcription</keyword>
<evidence type="ECO:0000313" key="8">
    <source>
        <dbReference type="Proteomes" id="UP001595647"/>
    </source>
</evidence>
<keyword evidence="7" id="KW-0808">Transferase</keyword>
<evidence type="ECO:0000256" key="4">
    <source>
        <dbReference type="ARBA" id="ARBA00023125"/>
    </source>
</evidence>
<name>A0ABV7IC22_9HYPH</name>
<evidence type="ECO:0000259" key="6">
    <source>
        <dbReference type="PROSITE" id="PS50949"/>
    </source>
</evidence>
<dbReference type="InterPro" id="IPR051446">
    <property type="entry name" value="HTH_trans_reg/aminotransferase"/>
</dbReference>
<comment type="caution">
    <text evidence="7">The sequence shown here is derived from an EMBL/GenBank/DDBJ whole genome shotgun (WGS) entry which is preliminary data.</text>
</comment>
<dbReference type="Pfam" id="PF00392">
    <property type="entry name" value="GntR"/>
    <property type="match status" value="1"/>
</dbReference>
<protein>
    <submittedName>
        <fullName evidence="7">PLP-dependent aminotransferase family protein</fullName>
    </submittedName>
</protein>
<dbReference type="InterPro" id="IPR036390">
    <property type="entry name" value="WH_DNA-bd_sf"/>
</dbReference>
<evidence type="ECO:0000256" key="2">
    <source>
        <dbReference type="ARBA" id="ARBA00022898"/>
    </source>
</evidence>